<evidence type="ECO:0000256" key="8">
    <source>
        <dbReference type="SAM" id="Coils"/>
    </source>
</evidence>
<dbReference type="PANTHER" id="PTHR30026:SF21">
    <property type="entry name" value="SLR1270 PROTEIN"/>
    <property type="match status" value="1"/>
</dbReference>
<dbReference type="HOGENOM" id="CLU_012817_7_0_3"/>
<keyword evidence="4" id="KW-1134">Transmembrane beta strand</keyword>
<dbReference type="Gene3D" id="1.20.1600.10">
    <property type="entry name" value="Outer membrane efflux proteins (OEP)"/>
    <property type="match status" value="1"/>
</dbReference>
<evidence type="ECO:0000256" key="3">
    <source>
        <dbReference type="ARBA" id="ARBA00022448"/>
    </source>
</evidence>
<name>K9UFY7_CHAP6</name>
<evidence type="ECO:0000256" key="1">
    <source>
        <dbReference type="ARBA" id="ARBA00004442"/>
    </source>
</evidence>
<evidence type="ECO:0000256" key="9">
    <source>
        <dbReference type="SAM" id="MobiDB-lite"/>
    </source>
</evidence>
<organism evidence="10 11">
    <name type="scientific">Chamaesiphon minutus (strain ATCC 27169 / PCC 6605)</name>
    <dbReference type="NCBI Taxonomy" id="1173020"/>
    <lineage>
        <taxon>Bacteria</taxon>
        <taxon>Bacillati</taxon>
        <taxon>Cyanobacteriota</taxon>
        <taxon>Cyanophyceae</taxon>
        <taxon>Gomontiellales</taxon>
        <taxon>Chamaesiphonaceae</taxon>
        <taxon>Chamaesiphon</taxon>
    </lineage>
</organism>
<dbReference type="eggNOG" id="COG1538">
    <property type="taxonomic scope" value="Bacteria"/>
</dbReference>
<keyword evidence="3" id="KW-0813">Transport</keyword>
<keyword evidence="6" id="KW-0472">Membrane</keyword>
<dbReference type="Proteomes" id="UP000010366">
    <property type="component" value="Chromosome"/>
</dbReference>
<comment type="similarity">
    <text evidence="2">Belongs to the outer membrane factor (OMF) (TC 1.B.17) family.</text>
</comment>
<evidence type="ECO:0000256" key="2">
    <source>
        <dbReference type="ARBA" id="ARBA00007613"/>
    </source>
</evidence>
<keyword evidence="11" id="KW-1185">Reference proteome</keyword>
<gene>
    <name evidence="10" type="ORF">Cha6605_2995</name>
</gene>
<keyword evidence="5" id="KW-0812">Transmembrane</keyword>
<dbReference type="GO" id="GO:0009279">
    <property type="term" value="C:cell outer membrane"/>
    <property type="evidence" value="ECO:0007669"/>
    <property type="project" value="UniProtKB-SubCell"/>
</dbReference>
<dbReference type="PANTHER" id="PTHR30026">
    <property type="entry name" value="OUTER MEMBRANE PROTEIN TOLC"/>
    <property type="match status" value="1"/>
</dbReference>
<sequence>MLTLIKLIHMLNSRIAPSNLQHSRNYPKRNFVDGVVHRERHQTKVGLRTICTIVALSLGGMVQMEIATARSLDVAAVSQSSQPTTLIAQNPPAPAPTPQPAPASSAPIPNLINNLNLPRTGNEVQITGRRSITLQEAIDIAFRNNRQIQAARLTVDRSQTGIAQARAAQALQLQLLGNLQNQGSPLIIGDPSPTGTNSASNVDGTLQATYSIYSAGRNESSVRAAEEQVQFDRLDLVRIEQLVRAQVLTAYYDLQAADSSVIINQAAVADATRSLSDAQLQERAGVGTRFDILRAQVQLATANQDLTNAQAQQQTARKRIAQILVVDNNTEFTATDPVRESGTWPYSLEDSVVIAFKNRPELRQQISLRRISEQQQIIASAGDSAQVNLFGRYGVNKSISTSAPAQDNYSVGVQLSWSFLDGGAAGSSANRERVSQQIFENQFTTTRNQVRFEVEQAFSTLGSNQKNIATSTQALRQAEESLKLARLRFQAGVGTQTDVIQAQTELARARGNRINAIINYNRSLSDLRTATLILQ</sequence>
<evidence type="ECO:0000256" key="5">
    <source>
        <dbReference type="ARBA" id="ARBA00022692"/>
    </source>
</evidence>
<dbReference type="InterPro" id="IPR003423">
    <property type="entry name" value="OMP_efflux"/>
</dbReference>
<evidence type="ECO:0000256" key="7">
    <source>
        <dbReference type="ARBA" id="ARBA00023237"/>
    </source>
</evidence>
<dbReference type="InterPro" id="IPR051906">
    <property type="entry name" value="TolC-like"/>
</dbReference>
<dbReference type="STRING" id="1173020.Cha6605_2995"/>
<feature type="coiled-coil region" evidence="8">
    <location>
        <begin position="292"/>
        <end position="319"/>
    </location>
</feature>
<dbReference type="GO" id="GO:0015562">
    <property type="term" value="F:efflux transmembrane transporter activity"/>
    <property type="evidence" value="ECO:0007669"/>
    <property type="project" value="InterPro"/>
</dbReference>
<evidence type="ECO:0000256" key="4">
    <source>
        <dbReference type="ARBA" id="ARBA00022452"/>
    </source>
</evidence>
<keyword evidence="7" id="KW-0998">Cell outer membrane</keyword>
<dbReference type="OrthoDB" id="501974at2"/>
<protein>
    <submittedName>
        <fullName evidence="10">Outer membrane protein</fullName>
    </submittedName>
</protein>
<dbReference type="SUPFAM" id="SSF56954">
    <property type="entry name" value="Outer membrane efflux proteins (OEP)"/>
    <property type="match status" value="1"/>
</dbReference>
<evidence type="ECO:0000313" key="11">
    <source>
        <dbReference type="Proteomes" id="UP000010366"/>
    </source>
</evidence>
<feature type="region of interest" description="Disordered" evidence="9">
    <location>
        <begin position="83"/>
        <end position="110"/>
    </location>
</feature>
<evidence type="ECO:0000256" key="6">
    <source>
        <dbReference type="ARBA" id="ARBA00023136"/>
    </source>
</evidence>
<dbReference type="AlphaFoldDB" id="K9UFY7"/>
<evidence type="ECO:0000313" key="10">
    <source>
        <dbReference type="EMBL" id="AFY94027.1"/>
    </source>
</evidence>
<dbReference type="Pfam" id="PF02321">
    <property type="entry name" value="OEP"/>
    <property type="match status" value="2"/>
</dbReference>
<accession>K9UFY7</accession>
<dbReference type="EMBL" id="CP003600">
    <property type="protein sequence ID" value="AFY94027.1"/>
    <property type="molecule type" value="Genomic_DNA"/>
</dbReference>
<proteinExistence type="inferred from homology"/>
<dbReference type="KEGG" id="cmp:Cha6605_2995"/>
<dbReference type="GO" id="GO:0015288">
    <property type="term" value="F:porin activity"/>
    <property type="evidence" value="ECO:0007669"/>
    <property type="project" value="TreeGrafter"/>
</dbReference>
<keyword evidence="8" id="KW-0175">Coiled coil</keyword>
<reference evidence="10 11" key="1">
    <citation type="submission" date="2012-05" db="EMBL/GenBank/DDBJ databases">
        <title>Finished chromosome of genome of Chamaesiphon sp. PCC 6605.</title>
        <authorList>
            <consortium name="US DOE Joint Genome Institute"/>
            <person name="Gugger M."/>
            <person name="Coursin T."/>
            <person name="Rippka R."/>
            <person name="Tandeau De Marsac N."/>
            <person name="Huntemann M."/>
            <person name="Wei C.-L."/>
            <person name="Han J."/>
            <person name="Detter J.C."/>
            <person name="Han C."/>
            <person name="Tapia R."/>
            <person name="Chen A."/>
            <person name="Kyrpides N."/>
            <person name="Mavromatis K."/>
            <person name="Markowitz V."/>
            <person name="Szeto E."/>
            <person name="Ivanova N."/>
            <person name="Pagani I."/>
            <person name="Pati A."/>
            <person name="Goodwin L."/>
            <person name="Nordberg H.P."/>
            <person name="Cantor M.N."/>
            <person name="Hua S.X."/>
            <person name="Woyke T."/>
            <person name="Kerfeld C.A."/>
        </authorList>
    </citation>
    <scope>NUCLEOTIDE SEQUENCE [LARGE SCALE GENOMIC DNA]</scope>
    <source>
        <strain evidence="11">ATCC 27169 / PCC 6605</strain>
    </source>
</reference>
<dbReference type="GO" id="GO:1990281">
    <property type="term" value="C:efflux pump complex"/>
    <property type="evidence" value="ECO:0007669"/>
    <property type="project" value="TreeGrafter"/>
</dbReference>
<feature type="compositionally biased region" description="Pro residues" evidence="9">
    <location>
        <begin position="91"/>
        <end position="101"/>
    </location>
</feature>
<comment type="subcellular location">
    <subcellularLocation>
        <location evidence="1">Cell outer membrane</location>
    </subcellularLocation>
</comment>